<accession>A0ABX2V5U8</accession>
<evidence type="ECO:0000259" key="2">
    <source>
        <dbReference type="Pfam" id="PF13115"/>
    </source>
</evidence>
<dbReference type="Proteomes" id="UP000078447">
    <property type="component" value="Unassembled WGS sequence"/>
</dbReference>
<dbReference type="EMBL" id="LVVL01000016">
    <property type="protein sequence ID" value="OAN10667.1"/>
    <property type="molecule type" value="Genomic_DNA"/>
</dbReference>
<keyword evidence="4" id="KW-1185">Reference proteome</keyword>
<evidence type="ECO:0000256" key="1">
    <source>
        <dbReference type="SAM" id="SignalP"/>
    </source>
</evidence>
<reference evidence="3 4" key="1">
    <citation type="submission" date="2016-03" db="EMBL/GenBank/DDBJ databases">
        <authorList>
            <person name="Cho S.-Y."/>
            <person name="Lim S."/>
            <person name="Kim H."/>
            <person name="Soh E.H."/>
            <person name="Moon J.S."/>
        </authorList>
    </citation>
    <scope>NUCLEOTIDE SEQUENCE [LARGE SCALE GENOMIC DNA]</scope>
    <source>
        <strain evidence="3 4">KCTC 3810</strain>
    </source>
</reference>
<dbReference type="RefSeq" id="WP_028107119.1">
    <property type="nucleotide sequence ID" value="NZ_LVVL01000016.1"/>
</dbReference>
<sequence>MRKHVIGLGIFISIISGSALTGCTVASDAADQYAVAKPLSVQLELPKNKQPDQEGESHTFKATVWQNEKQLSQVDFVHFEIWKADGTLTYSMEPAETEQNGVYSIQKTLPKSGLYYVKVHAGVNSTMIMPTKQFIIGELSKADLKMLQDGAQPENGNSGHHH</sequence>
<dbReference type="InterPro" id="IPR032693">
    <property type="entry name" value="YtkA-like_dom"/>
</dbReference>
<feature type="domain" description="YtkA-like" evidence="2">
    <location>
        <begin position="34"/>
        <end position="120"/>
    </location>
</feature>
<feature type="signal peptide" evidence="1">
    <location>
        <begin position="1"/>
        <end position="21"/>
    </location>
</feature>
<comment type="caution">
    <text evidence="3">The sequence shown here is derived from an EMBL/GenBank/DDBJ whole genome shotgun (WGS) entry which is preliminary data.</text>
</comment>
<organism evidence="3 4">
    <name type="scientific">Exiguobacterium undae</name>
    <dbReference type="NCBI Taxonomy" id="169177"/>
    <lineage>
        <taxon>Bacteria</taxon>
        <taxon>Bacillati</taxon>
        <taxon>Bacillota</taxon>
        <taxon>Bacilli</taxon>
        <taxon>Bacillales</taxon>
        <taxon>Bacillales Family XII. Incertae Sedis</taxon>
        <taxon>Exiguobacterium</taxon>
    </lineage>
</organism>
<dbReference type="PROSITE" id="PS51257">
    <property type="entry name" value="PROKAR_LIPOPROTEIN"/>
    <property type="match status" value="1"/>
</dbReference>
<evidence type="ECO:0000313" key="3">
    <source>
        <dbReference type="EMBL" id="OAN10667.1"/>
    </source>
</evidence>
<protein>
    <recommendedName>
        <fullName evidence="2">YtkA-like domain-containing protein</fullName>
    </recommendedName>
</protein>
<gene>
    <name evidence="3" type="ORF">A3783_12615</name>
</gene>
<dbReference type="Pfam" id="PF13115">
    <property type="entry name" value="YtkA"/>
    <property type="match status" value="1"/>
</dbReference>
<keyword evidence="1" id="KW-0732">Signal</keyword>
<evidence type="ECO:0000313" key="4">
    <source>
        <dbReference type="Proteomes" id="UP000078447"/>
    </source>
</evidence>
<feature type="chain" id="PRO_5046915627" description="YtkA-like domain-containing protein" evidence="1">
    <location>
        <begin position="22"/>
        <end position="162"/>
    </location>
</feature>
<name>A0ABX2V5U8_9BACL</name>
<proteinExistence type="predicted"/>